<sequence>MYFKKEDVITETLCFSYLPANSDKDALHIAFGSDKNFLFGSAIAITSILIKNPEQPLAFHIFTDTLNEDSRKRFQALAEQYHTTITLYKVNCEWLKRLPSTKNWSYAIYFRFLVTDYFYQQLDKIIYLDSDIVCNGSLQEFATLDIGENIVAAVAEGERPWWEKCAQRLETPGIKNGYFNSGFLLINLANWHKHDITTKTMTMLSDPQVANRISYPDQDILNMLLPGYIQFLDKKYNTQFSLNYELKCKTGETYPHPITDSTVFIHYIGPTKPWHEWAVYPSSRYFYSAKESSPWSDVPLEKATSANQLRYSAKHYFHKKKMASSFTNYLKYFIKKLFIR</sequence>
<dbReference type="InterPro" id="IPR002495">
    <property type="entry name" value="Glyco_trans_8"/>
</dbReference>
<proteinExistence type="inferred from homology"/>
<dbReference type="Proteomes" id="UP000237284">
    <property type="component" value="Chromosome"/>
</dbReference>
<reference evidence="10" key="1">
    <citation type="submission" date="2017-12" db="EMBL/GenBank/DDBJ databases">
        <title>First report on the novel genomospecies/subspecies of Pectobacterium carotovorum in Russia.</title>
        <authorList>
            <person name="Shirshikov F.V."/>
            <person name="Miroshnikov K."/>
            <person name="Toshakov S.V."/>
            <person name="Kabanova A.P."/>
            <person name="Barannik A.P."/>
            <person name="Shneider M."/>
            <person name="Ignatov A.N."/>
            <person name="Miroshnikov K.A."/>
        </authorList>
    </citation>
    <scope>NUCLEOTIDE SEQUENCE [LARGE SCALE GENOMIC DNA]</scope>
    <source>
        <strain evidence="10">F131</strain>
    </source>
</reference>
<evidence type="ECO:0000256" key="7">
    <source>
        <dbReference type="ARBA" id="ARBA00022842"/>
    </source>
</evidence>
<gene>
    <name evidence="11" type="primary">waaO</name>
    <name evidence="11" type="synonym">rfaI</name>
    <name evidence="11" type="ORF">F131LOC_020380</name>
    <name evidence="10" type="ORF">F131LOC_04149</name>
</gene>
<dbReference type="CDD" id="cd04194">
    <property type="entry name" value="GT8_A4GalT_like"/>
    <property type="match status" value="1"/>
</dbReference>
<accession>A0A7T0HEZ8</accession>
<dbReference type="GO" id="GO:0046872">
    <property type="term" value="F:metal ion binding"/>
    <property type="evidence" value="ECO:0007669"/>
    <property type="project" value="UniProtKB-KW"/>
</dbReference>
<dbReference type="AlphaFoldDB" id="A0A7T0HEZ8"/>
<organism evidence="11 12">
    <name type="scientific">Pectobacterium versatile</name>
    <dbReference type="NCBI Taxonomy" id="2488639"/>
    <lineage>
        <taxon>Bacteria</taxon>
        <taxon>Pseudomonadati</taxon>
        <taxon>Pseudomonadota</taxon>
        <taxon>Gammaproteobacteria</taxon>
        <taxon>Enterobacterales</taxon>
        <taxon>Pectobacteriaceae</taxon>
        <taxon>Pectobacterium</taxon>
    </lineage>
</organism>
<comment type="similarity">
    <text evidence="3">Belongs to the glycosyltransferase 8 family.</text>
</comment>
<keyword evidence="5 11" id="KW-0808">Transferase</keyword>
<evidence type="ECO:0000313" key="12">
    <source>
        <dbReference type="Proteomes" id="UP000237284"/>
    </source>
</evidence>
<dbReference type="InterPro" id="IPR029044">
    <property type="entry name" value="Nucleotide-diphossugar_trans"/>
</dbReference>
<dbReference type="EMBL" id="PDVW01000045">
    <property type="protein sequence ID" value="POY48090.1"/>
    <property type="molecule type" value="Genomic_DNA"/>
</dbReference>
<dbReference type="EC" id="2.4.1.44" evidence="11"/>
<evidence type="ECO:0000313" key="11">
    <source>
        <dbReference type="EMBL" id="QPK15638.1"/>
    </source>
</evidence>
<dbReference type="EMBL" id="CP065030">
    <property type="protein sequence ID" value="QPK15638.1"/>
    <property type="molecule type" value="Genomic_DNA"/>
</dbReference>
<dbReference type="NCBIfam" id="NF011718">
    <property type="entry name" value="PRK15171.1"/>
    <property type="match status" value="1"/>
</dbReference>
<evidence type="ECO:0000313" key="10">
    <source>
        <dbReference type="EMBL" id="POY48090.1"/>
    </source>
</evidence>
<reference evidence="11 12" key="2">
    <citation type="submission" date="2020-11" db="EMBL/GenBank/DDBJ databases">
        <title>Complete genome sequence of Pectobacterium versatile F131.</title>
        <authorList>
            <person name="Shirshikov F.V."/>
            <person name="Miroshnikov K."/>
            <person name="Toshakov S.V."/>
            <person name="Kabanova A.P."/>
            <person name="Barannik A.P."/>
            <person name="Shneider M."/>
            <person name="Ignatov A.N."/>
            <person name="Miroshnikov K.A."/>
            <person name="Mikhailova Y.V."/>
            <person name="Shelenkov A."/>
            <person name="Yanushevich Y.G."/>
            <person name="Evseev P.V."/>
        </authorList>
    </citation>
    <scope>NUCLEOTIDE SEQUENCE [LARGE SCALE GENOMIC DNA]</scope>
    <source>
        <strain evidence="11 12">F131</strain>
    </source>
</reference>
<keyword evidence="7" id="KW-0460">Magnesium</keyword>
<dbReference type="Pfam" id="PF01501">
    <property type="entry name" value="Glyco_transf_8"/>
    <property type="match status" value="1"/>
</dbReference>
<comment type="pathway">
    <text evidence="2">Bacterial outer membrane biogenesis; LPS core biosynthesis.</text>
</comment>
<evidence type="ECO:0000259" key="9">
    <source>
        <dbReference type="Pfam" id="PF08437"/>
    </source>
</evidence>
<dbReference type="PANTHER" id="PTHR13778">
    <property type="entry name" value="GLYCOSYLTRANSFERASE 8 DOMAIN-CONTAINING PROTEIN"/>
    <property type="match status" value="1"/>
</dbReference>
<keyword evidence="4 11" id="KW-0328">Glycosyltransferase</keyword>
<evidence type="ECO:0000256" key="1">
    <source>
        <dbReference type="ARBA" id="ARBA00001946"/>
    </source>
</evidence>
<dbReference type="GO" id="GO:0008918">
    <property type="term" value="F:lipopolysaccharide 3-alpha-galactosyltransferase activity"/>
    <property type="evidence" value="ECO:0007669"/>
    <property type="project" value="UniProtKB-EC"/>
</dbReference>
<dbReference type="InterPro" id="IPR050748">
    <property type="entry name" value="Glycosyltrans_8_dom-fam"/>
</dbReference>
<dbReference type="Pfam" id="PF08437">
    <property type="entry name" value="Glyco_transf_8C"/>
    <property type="match status" value="1"/>
</dbReference>
<evidence type="ECO:0000256" key="8">
    <source>
        <dbReference type="ARBA" id="ARBA00022985"/>
    </source>
</evidence>
<evidence type="ECO:0000256" key="4">
    <source>
        <dbReference type="ARBA" id="ARBA00022676"/>
    </source>
</evidence>
<name>A0A7T0HEZ8_9GAMM</name>
<dbReference type="SUPFAM" id="SSF53448">
    <property type="entry name" value="Nucleotide-diphospho-sugar transferases"/>
    <property type="match status" value="1"/>
</dbReference>
<feature type="domain" description="Glycosyl transferase family 8 C-terminal" evidence="9">
    <location>
        <begin position="280"/>
        <end position="336"/>
    </location>
</feature>
<dbReference type="PANTHER" id="PTHR13778:SF47">
    <property type="entry name" value="LIPOPOLYSACCHARIDE 1,3-GALACTOSYLTRANSFERASE"/>
    <property type="match status" value="1"/>
</dbReference>
<evidence type="ECO:0000256" key="5">
    <source>
        <dbReference type="ARBA" id="ARBA00022679"/>
    </source>
</evidence>
<keyword evidence="8" id="KW-0448">Lipopolysaccharide biosynthesis</keyword>
<evidence type="ECO:0000256" key="2">
    <source>
        <dbReference type="ARBA" id="ARBA00004713"/>
    </source>
</evidence>
<dbReference type="InterPro" id="IPR013645">
    <property type="entry name" value="Glyco_transf_8N"/>
</dbReference>
<protein>
    <submittedName>
        <fullName evidence="10">LPS 1,3-galactosyltransferase</fullName>
    </submittedName>
    <submittedName>
        <fullName evidence="11">Lipopolysaccharide 3-alpha-galactosyltransferase</fullName>
        <ecNumber evidence="11">2.4.1.44</ecNumber>
    </submittedName>
</protein>
<evidence type="ECO:0000256" key="3">
    <source>
        <dbReference type="ARBA" id="ARBA00006351"/>
    </source>
</evidence>
<comment type="cofactor">
    <cofactor evidence="1">
        <name>Mg(2+)</name>
        <dbReference type="ChEBI" id="CHEBI:18420"/>
    </cofactor>
</comment>
<dbReference type="RefSeq" id="WP_103972458.1">
    <property type="nucleotide sequence ID" value="NZ_CP065030.1"/>
</dbReference>
<keyword evidence="6" id="KW-0479">Metal-binding</keyword>
<evidence type="ECO:0000256" key="6">
    <source>
        <dbReference type="ARBA" id="ARBA00022723"/>
    </source>
</evidence>
<dbReference type="Gene3D" id="3.90.550.10">
    <property type="entry name" value="Spore Coat Polysaccharide Biosynthesis Protein SpsA, Chain A"/>
    <property type="match status" value="1"/>
</dbReference>